<comment type="caution">
    <text evidence="1">The sequence shown here is derived from an EMBL/GenBank/DDBJ whole genome shotgun (WGS) entry which is preliminary data.</text>
</comment>
<name>A0A7D9I6H9_PARCT</name>
<dbReference type="EMBL" id="CACRXK020003421">
    <property type="protein sequence ID" value="CAB3998722.1"/>
    <property type="molecule type" value="Genomic_DNA"/>
</dbReference>
<gene>
    <name evidence="1" type="ORF">PACLA_8A043094</name>
</gene>
<evidence type="ECO:0000313" key="1">
    <source>
        <dbReference type="EMBL" id="CAB3998722.1"/>
    </source>
</evidence>
<evidence type="ECO:0000313" key="2">
    <source>
        <dbReference type="Proteomes" id="UP001152795"/>
    </source>
</evidence>
<keyword evidence="2" id="KW-1185">Reference proteome</keyword>
<sequence length="75" mass="8508">MAEFTSDHSLEPDAIKEEQTAIQNDIKTIFKELIFLKKRVANLETQLLRESCALCNENLCDVPDPHAVLQPTPEL</sequence>
<dbReference type="Proteomes" id="UP001152795">
    <property type="component" value="Unassembled WGS sequence"/>
</dbReference>
<protein>
    <submittedName>
        <fullName evidence="1">Uncharacterized protein</fullName>
    </submittedName>
</protein>
<accession>A0A7D9I6H9</accession>
<proteinExistence type="predicted"/>
<organism evidence="1 2">
    <name type="scientific">Paramuricea clavata</name>
    <name type="common">Red gorgonian</name>
    <name type="synonym">Violescent sea-whip</name>
    <dbReference type="NCBI Taxonomy" id="317549"/>
    <lineage>
        <taxon>Eukaryota</taxon>
        <taxon>Metazoa</taxon>
        <taxon>Cnidaria</taxon>
        <taxon>Anthozoa</taxon>
        <taxon>Octocorallia</taxon>
        <taxon>Malacalcyonacea</taxon>
        <taxon>Plexauridae</taxon>
        <taxon>Paramuricea</taxon>
    </lineage>
</organism>
<reference evidence="1" key="1">
    <citation type="submission" date="2020-04" db="EMBL/GenBank/DDBJ databases">
        <authorList>
            <person name="Alioto T."/>
            <person name="Alioto T."/>
            <person name="Gomez Garrido J."/>
        </authorList>
    </citation>
    <scope>NUCLEOTIDE SEQUENCE</scope>
    <source>
        <strain evidence="1">A484AB</strain>
    </source>
</reference>
<dbReference type="AlphaFoldDB" id="A0A7D9I6H9"/>